<evidence type="ECO:0000313" key="1">
    <source>
        <dbReference type="EMBL" id="TDT73757.1"/>
    </source>
</evidence>
<proteinExistence type="predicted"/>
<name>A0A4R7LDT8_9RHOB</name>
<gene>
    <name evidence="1" type="ORF">BDE40_2532</name>
</gene>
<evidence type="ECO:0008006" key="3">
    <source>
        <dbReference type="Google" id="ProtNLM"/>
    </source>
</evidence>
<dbReference type="RefSeq" id="WP_134014974.1">
    <property type="nucleotide sequence ID" value="NZ_SOBH01000003.1"/>
</dbReference>
<comment type="caution">
    <text evidence="1">The sequence shown here is derived from an EMBL/GenBank/DDBJ whole genome shotgun (WGS) entry which is preliminary data.</text>
</comment>
<dbReference type="OrthoDB" id="9790161at2"/>
<keyword evidence="2" id="KW-1185">Reference proteome</keyword>
<dbReference type="AlphaFoldDB" id="A0A4R7LDT8"/>
<evidence type="ECO:0000313" key="2">
    <source>
        <dbReference type="Proteomes" id="UP000294563"/>
    </source>
</evidence>
<dbReference type="Proteomes" id="UP000294563">
    <property type="component" value="Unassembled WGS sequence"/>
</dbReference>
<protein>
    <recommendedName>
        <fullName evidence="3">DUF4157 domain-containing protein</fullName>
    </recommendedName>
</protein>
<organism evidence="1 2">
    <name type="scientific">Litoreibacter halocynthiae</name>
    <dbReference type="NCBI Taxonomy" id="1242689"/>
    <lineage>
        <taxon>Bacteria</taxon>
        <taxon>Pseudomonadati</taxon>
        <taxon>Pseudomonadota</taxon>
        <taxon>Alphaproteobacteria</taxon>
        <taxon>Rhodobacterales</taxon>
        <taxon>Roseobacteraceae</taxon>
        <taxon>Litoreibacter</taxon>
    </lineage>
</organism>
<sequence>MPNKTPVAASRFSISVDGVEVASFSELQGISTKVDVTPRTTPRKLLAHELTHAVQKTVGYGPVAVRVKTADIGKSAAQKLRSAVGRMLILTATNARGGVASRFRGRLIAPERSANAETVTIVCDHLQRVAV</sequence>
<accession>A0A4R7LDT8</accession>
<dbReference type="EMBL" id="SOBH01000003">
    <property type="protein sequence ID" value="TDT73757.1"/>
    <property type="molecule type" value="Genomic_DNA"/>
</dbReference>
<reference evidence="1 2" key="1">
    <citation type="submission" date="2019-03" db="EMBL/GenBank/DDBJ databases">
        <title>Genomic Encyclopedia of Archaeal and Bacterial Type Strains, Phase II (KMG-II): from individual species to whole genera.</title>
        <authorList>
            <person name="Goeker M."/>
        </authorList>
    </citation>
    <scope>NUCLEOTIDE SEQUENCE [LARGE SCALE GENOMIC DNA]</scope>
    <source>
        <strain evidence="1 2">DSM 29467</strain>
    </source>
</reference>